<feature type="transmembrane region" description="Helical" evidence="1">
    <location>
        <begin position="12"/>
        <end position="35"/>
    </location>
</feature>
<dbReference type="RefSeq" id="WP_143008195.1">
    <property type="nucleotide sequence ID" value="NZ_FNGP01000001.1"/>
</dbReference>
<organism evidence="2 3">
    <name type="scientific">Tessaracoccus oleiagri</name>
    <dbReference type="NCBI Taxonomy" id="686624"/>
    <lineage>
        <taxon>Bacteria</taxon>
        <taxon>Bacillati</taxon>
        <taxon>Actinomycetota</taxon>
        <taxon>Actinomycetes</taxon>
        <taxon>Propionibacteriales</taxon>
        <taxon>Propionibacteriaceae</taxon>
        <taxon>Tessaracoccus</taxon>
    </lineage>
</organism>
<name>A0A1G9I193_9ACTN</name>
<evidence type="ECO:0000313" key="2">
    <source>
        <dbReference type="EMBL" id="SDL18979.1"/>
    </source>
</evidence>
<keyword evidence="3" id="KW-1185">Reference proteome</keyword>
<dbReference type="Proteomes" id="UP000199475">
    <property type="component" value="Unassembled WGS sequence"/>
</dbReference>
<reference evidence="2 3" key="1">
    <citation type="submission" date="2016-10" db="EMBL/GenBank/DDBJ databases">
        <authorList>
            <person name="de Groot N.N."/>
        </authorList>
    </citation>
    <scope>NUCLEOTIDE SEQUENCE [LARGE SCALE GENOMIC DNA]</scope>
    <source>
        <strain evidence="2 3">CGMCC 1.9159</strain>
    </source>
</reference>
<dbReference type="AlphaFoldDB" id="A0A1G9I193"/>
<dbReference type="EMBL" id="FNGP01000001">
    <property type="protein sequence ID" value="SDL18979.1"/>
    <property type="molecule type" value="Genomic_DNA"/>
</dbReference>
<keyword evidence="1" id="KW-0812">Transmembrane</keyword>
<evidence type="ECO:0000313" key="3">
    <source>
        <dbReference type="Proteomes" id="UP000199475"/>
    </source>
</evidence>
<dbReference type="STRING" id="686624.SAMN04488242_0661"/>
<accession>A0A1G9I193</accession>
<feature type="transmembrane region" description="Helical" evidence="1">
    <location>
        <begin position="106"/>
        <end position="126"/>
    </location>
</feature>
<sequence length="207" mass="22792">MPDVRLEPRRRTARLVGDALVAAWVLGWAVVAWVLKRAVDGLAEPLTRVGDNTEALSRRLDDAARDLGSLPLVGQDLSNAFGSLGRQLADLTAQADAQADSVLATAWLLSWVVWLLPSLTVVLLYLPRRLRRARELEAARRYLAERGDFDLFALRALQHASPTELARLPQPPAEAWRSGDPATIRALAQLELDRVGLAVGTRPRVEE</sequence>
<proteinExistence type="predicted"/>
<keyword evidence="1" id="KW-0472">Membrane</keyword>
<dbReference type="OrthoDB" id="5198533at2"/>
<evidence type="ECO:0000256" key="1">
    <source>
        <dbReference type="SAM" id="Phobius"/>
    </source>
</evidence>
<gene>
    <name evidence="2" type="ORF">SAMN04488242_0661</name>
</gene>
<keyword evidence="1" id="KW-1133">Transmembrane helix</keyword>
<protein>
    <submittedName>
        <fullName evidence="2">Uncharacterized protein</fullName>
    </submittedName>
</protein>